<keyword evidence="2" id="KW-1185">Reference proteome</keyword>
<dbReference type="AlphaFoldDB" id="E4ZRI4"/>
<gene>
    <name evidence="1" type="ORF">LEMA_P035050.1</name>
</gene>
<dbReference type="EMBL" id="FP929116">
    <property type="protein sequence ID" value="CBX93831.1"/>
    <property type="molecule type" value="Genomic_DNA"/>
</dbReference>
<dbReference type="InParanoid" id="E4ZRI4"/>
<proteinExistence type="predicted"/>
<dbReference type="GeneID" id="13284408"/>
<dbReference type="Proteomes" id="UP000002668">
    <property type="component" value="Genome"/>
</dbReference>
<evidence type="ECO:0000313" key="1">
    <source>
        <dbReference type="EMBL" id="CBX93831.1"/>
    </source>
</evidence>
<dbReference type="VEuPathDB" id="FungiDB:LEMA_P035050.1"/>
<evidence type="ECO:0000313" key="2">
    <source>
        <dbReference type="Proteomes" id="UP000002668"/>
    </source>
</evidence>
<reference evidence="2" key="1">
    <citation type="journal article" date="2011" name="Nat. Commun.">
        <title>Effector diversification within compartments of the Leptosphaeria maculans genome affected by Repeat-Induced Point mutations.</title>
        <authorList>
            <person name="Rouxel T."/>
            <person name="Grandaubert J."/>
            <person name="Hane J.K."/>
            <person name="Hoede C."/>
            <person name="van de Wouw A.P."/>
            <person name="Couloux A."/>
            <person name="Dominguez V."/>
            <person name="Anthouard V."/>
            <person name="Bally P."/>
            <person name="Bourras S."/>
            <person name="Cozijnsen A.J."/>
            <person name="Ciuffetti L.M."/>
            <person name="Degrave A."/>
            <person name="Dilmaghani A."/>
            <person name="Duret L."/>
            <person name="Fudal I."/>
            <person name="Goodwin S.B."/>
            <person name="Gout L."/>
            <person name="Glaser N."/>
            <person name="Linglin J."/>
            <person name="Kema G.H.J."/>
            <person name="Lapalu N."/>
            <person name="Lawrence C.B."/>
            <person name="May K."/>
            <person name="Meyer M."/>
            <person name="Ollivier B."/>
            <person name="Poulain J."/>
            <person name="Schoch C.L."/>
            <person name="Simon A."/>
            <person name="Spatafora J.W."/>
            <person name="Stachowiak A."/>
            <person name="Turgeon B.G."/>
            <person name="Tyler B.M."/>
            <person name="Vincent D."/>
            <person name="Weissenbach J."/>
            <person name="Amselem J."/>
            <person name="Quesneville H."/>
            <person name="Oliver R.P."/>
            <person name="Wincker P."/>
            <person name="Balesdent M.-H."/>
            <person name="Howlett B.J."/>
        </authorList>
    </citation>
    <scope>NUCLEOTIDE SEQUENCE [LARGE SCALE GENOMIC DNA]</scope>
    <source>
        <strain evidence="2">JN3 / isolate v23.1.3 / race Av1-4-5-6-7-8</strain>
    </source>
</reference>
<protein>
    <submittedName>
        <fullName evidence="1">Predicted protein</fullName>
    </submittedName>
</protein>
<accession>E4ZRI4</accession>
<dbReference type="HOGENOM" id="CLU_1652465_0_0_1"/>
<name>E4ZRI4_LEPMJ</name>
<dbReference type="RefSeq" id="XP_003837271.1">
    <property type="nucleotide sequence ID" value="XM_003837223.1"/>
</dbReference>
<sequence length="160" mass="18017">MGVSISCAGFSAVYQVRQCSVDLVRSFRTLSQYTERRELLPVWNYSNVKELATDLIHAFATTHADQMTNRWVEGAVKSRKRNACLPTRAGFGSVHEVLHNLIERIGQKVAIGLPRRIFHMDFANSSHSLLYLPCVLQGKTYEHVAGQIKPAKHSQHVWGA</sequence>
<organism evidence="2">
    <name type="scientific">Leptosphaeria maculans (strain JN3 / isolate v23.1.3 / race Av1-4-5-6-7-8)</name>
    <name type="common">Blackleg fungus</name>
    <name type="synonym">Phoma lingam</name>
    <dbReference type="NCBI Taxonomy" id="985895"/>
    <lineage>
        <taxon>Eukaryota</taxon>
        <taxon>Fungi</taxon>
        <taxon>Dikarya</taxon>
        <taxon>Ascomycota</taxon>
        <taxon>Pezizomycotina</taxon>
        <taxon>Dothideomycetes</taxon>
        <taxon>Pleosporomycetidae</taxon>
        <taxon>Pleosporales</taxon>
        <taxon>Pleosporineae</taxon>
        <taxon>Leptosphaeriaceae</taxon>
        <taxon>Plenodomus</taxon>
        <taxon>Plenodomus lingam/Leptosphaeria maculans species complex</taxon>
    </lineage>
</organism>